<dbReference type="SUPFAM" id="SSF46689">
    <property type="entry name" value="Homeodomain-like"/>
    <property type="match status" value="1"/>
</dbReference>
<comment type="caution">
    <text evidence="1">The sequence shown here is derived from an EMBL/GenBank/DDBJ whole genome shotgun (WGS) entry which is preliminary data.</text>
</comment>
<dbReference type="Gene3D" id="1.10.357.10">
    <property type="entry name" value="Tetracycline Repressor, domain 2"/>
    <property type="match status" value="1"/>
</dbReference>
<organism evidence="1 2">
    <name type="scientific">Stenotrophomonas maltophilia</name>
    <name type="common">Pseudomonas maltophilia</name>
    <name type="synonym">Xanthomonas maltophilia</name>
    <dbReference type="NCBI Taxonomy" id="40324"/>
    <lineage>
        <taxon>Bacteria</taxon>
        <taxon>Pseudomonadati</taxon>
        <taxon>Pseudomonadota</taxon>
        <taxon>Gammaproteobacteria</taxon>
        <taxon>Lysobacterales</taxon>
        <taxon>Lysobacteraceae</taxon>
        <taxon>Stenotrophomonas</taxon>
        <taxon>Stenotrophomonas maltophilia group</taxon>
    </lineage>
</organism>
<evidence type="ECO:0000313" key="2">
    <source>
        <dbReference type="Proteomes" id="UP000271705"/>
    </source>
</evidence>
<dbReference type="EMBL" id="RXLZ01000047">
    <property type="protein sequence ID" value="RTQ87485.1"/>
    <property type="molecule type" value="Genomic_DNA"/>
</dbReference>
<name>A0A3S0QNQ4_STEMA</name>
<dbReference type="AlphaFoldDB" id="A0A3S0QNQ4"/>
<evidence type="ECO:0000313" key="1">
    <source>
        <dbReference type="EMBL" id="RTQ87485.1"/>
    </source>
</evidence>
<reference evidence="1 2" key="1">
    <citation type="submission" date="2018-12" db="EMBL/GenBank/DDBJ databases">
        <authorList>
            <person name="Kartti S."/>
            <person name="Manni A."/>
            <person name="Chemao El Fihri M.W."/>
            <person name="Laamarti M."/>
            <person name="Temsamani L."/>
            <person name="El Jamali J.E."/>
            <person name="Ouadghiri M."/>
            <person name="Ibrahimi A."/>
            <person name="Filati-Maltouf A."/>
        </authorList>
    </citation>
    <scope>NUCLEOTIDE SEQUENCE [LARGE SCALE GENOMIC DNA]</scope>
    <source>
        <strain evidence="1 2">MDMC339</strain>
    </source>
</reference>
<accession>A0A3S0QNQ4</accession>
<dbReference type="Proteomes" id="UP000271705">
    <property type="component" value="Unassembled WGS sequence"/>
</dbReference>
<sequence length="197" mass="21437">MIHSASSHGSSALQRELAAALLARPRCTLDELARSAGISRATLYRIAGSREGLTTALLESGYQALEAAAGLLATEPADGRLERATTALMRSWPLVLMTLDQLPESPQRVGSRAGGDEKWAGVEQSFEAFFLAGQRLGGYRLDINAAWITDFYWACFRSVSQSLARRQLAASFAPTYVLELFRHGARVRAVVDPSQRP</sequence>
<protein>
    <submittedName>
        <fullName evidence="1">TetR/AcrR family transcriptional regulator</fullName>
    </submittedName>
</protein>
<gene>
    <name evidence="1" type="ORF">EKL94_15435</name>
</gene>
<proteinExistence type="predicted"/>
<dbReference type="InterPro" id="IPR009057">
    <property type="entry name" value="Homeodomain-like_sf"/>
</dbReference>